<accession>A0A454TL63</accession>
<proteinExistence type="predicted"/>
<name>A0A454TL63_9RALS</name>
<evidence type="ECO:0000256" key="1">
    <source>
        <dbReference type="SAM" id="MobiDB-lite"/>
    </source>
</evidence>
<comment type="caution">
    <text evidence="3">The sequence shown here is derived from an EMBL/GenBank/DDBJ whole genome shotgun (WGS) entry which is preliminary data.</text>
</comment>
<gene>
    <name evidence="3" type="ORF">EGA29_21000</name>
</gene>
<protein>
    <recommendedName>
        <fullName evidence="2">Tox-GHH2 domain-containing protein</fullName>
    </recommendedName>
</protein>
<dbReference type="Proteomes" id="UP000271222">
    <property type="component" value="Unassembled WGS sequence"/>
</dbReference>
<dbReference type="OrthoDB" id="8073614at2"/>
<organism evidence="3 4">
    <name type="scientific">Ralstonia pseudosolanacearum</name>
    <dbReference type="NCBI Taxonomy" id="1310165"/>
    <lineage>
        <taxon>Bacteria</taxon>
        <taxon>Pseudomonadati</taxon>
        <taxon>Pseudomonadota</taxon>
        <taxon>Betaproteobacteria</taxon>
        <taxon>Burkholderiales</taxon>
        <taxon>Burkholderiaceae</taxon>
        <taxon>Ralstonia</taxon>
        <taxon>Ralstonia solanacearum species complex</taxon>
    </lineage>
</organism>
<evidence type="ECO:0000259" key="2">
    <source>
        <dbReference type="Pfam" id="PF15635"/>
    </source>
</evidence>
<dbReference type="EMBL" id="RJTL01000042">
    <property type="protein sequence ID" value="RNM02680.1"/>
    <property type="molecule type" value="Genomic_DNA"/>
</dbReference>
<feature type="region of interest" description="Disordered" evidence="1">
    <location>
        <begin position="99"/>
        <end position="123"/>
    </location>
</feature>
<dbReference type="Pfam" id="PF15635">
    <property type="entry name" value="Tox-GHH2"/>
    <property type="match status" value="1"/>
</dbReference>
<feature type="domain" description="Tox-GHH2" evidence="2">
    <location>
        <begin position="4"/>
        <end position="86"/>
    </location>
</feature>
<evidence type="ECO:0000313" key="4">
    <source>
        <dbReference type="Proteomes" id="UP000271222"/>
    </source>
</evidence>
<evidence type="ECO:0000313" key="3">
    <source>
        <dbReference type="EMBL" id="RNM02680.1"/>
    </source>
</evidence>
<dbReference type="AlphaFoldDB" id="A0A454TL63"/>
<dbReference type="InterPro" id="IPR028917">
    <property type="entry name" value="Tox-GHH2_domain"/>
</dbReference>
<reference evidence="3 4" key="1">
    <citation type="submission" date="2018-10" db="EMBL/GenBank/DDBJ databases">
        <title>Draft Genome Sequence of Ralstonia pseudosolanacearum (R. solanacearum phylotype I) Strain Tg03 Isolated from Luffa cylindrica in China.</title>
        <authorList>
            <person name="Yuan G.-Q."/>
            <person name="Li Q.-Q."/>
            <person name="Zhang Y.-W."/>
        </authorList>
    </citation>
    <scope>NUCLEOTIDE SEQUENCE [LARGE SCALE GENOMIC DNA]</scope>
    <source>
        <strain evidence="3 4">Tg03</strain>
    </source>
</reference>
<sequence length="123" mass="13375">MPRAKLPKGKCWDGYTESGAPTICLEGTSNNHGSHGLLHGETEVLMERHRTQSEMKYTDARSELANAVHKTFGCDKACIEKQLDAYYKKAYKCGDLKDAKITPHSGMSGGGPKTGGDHDSSMD</sequence>